<gene>
    <name evidence="1" type="ORF">ACOLOM_LOCUS635</name>
</gene>
<protein>
    <submittedName>
        <fullName evidence="1">1432_t:CDS:1</fullName>
    </submittedName>
</protein>
<keyword evidence="2" id="KW-1185">Reference proteome</keyword>
<proteinExistence type="predicted"/>
<dbReference type="Proteomes" id="UP000789525">
    <property type="component" value="Unassembled WGS sequence"/>
</dbReference>
<reference evidence="1" key="1">
    <citation type="submission" date="2021-06" db="EMBL/GenBank/DDBJ databases">
        <authorList>
            <person name="Kallberg Y."/>
            <person name="Tangrot J."/>
            <person name="Rosling A."/>
        </authorList>
    </citation>
    <scope>NUCLEOTIDE SEQUENCE</scope>
    <source>
        <strain evidence="1">CL356</strain>
    </source>
</reference>
<dbReference type="EMBL" id="CAJVPT010000652">
    <property type="protein sequence ID" value="CAG8448260.1"/>
    <property type="molecule type" value="Genomic_DNA"/>
</dbReference>
<comment type="caution">
    <text evidence="1">The sequence shown here is derived from an EMBL/GenBank/DDBJ whole genome shotgun (WGS) entry which is preliminary data.</text>
</comment>
<sequence length="111" mass="12723">MYSAPRQDTGGSYTAAPPAYSQASSSREPLVGEEWDVPDDFKHGVNVSECDLINSKAFVRKVYSILFIQLLMTTVVAGIMMYNPNVRFWVQEKYEYFFSVYGKMPLYLKLK</sequence>
<evidence type="ECO:0000313" key="1">
    <source>
        <dbReference type="EMBL" id="CAG8448260.1"/>
    </source>
</evidence>
<name>A0ACA9K2I1_9GLOM</name>
<evidence type="ECO:0000313" key="2">
    <source>
        <dbReference type="Proteomes" id="UP000789525"/>
    </source>
</evidence>
<organism evidence="1 2">
    <name type="scientific">Acaulospora colombiana</name>
    <dbReference type="NCBI Taxonomy" id="27376"/>
    <lineage>
        <taxon>Eukaryota</taxon>
        <taxon>Fungi</taxon>
        <taxon>Fungi incertae sedis</taxon>
        <taxon>Mucoromycota</taxon>
        <taxon>Glomeromycotina</taxon>
        <taxon>Glomeromycetes</taxon>
        <taxon>Diversisporales</taxon>
        <taxon>Acaulosporaceae</taxon>
        <taxon>Acaulospora</taxon>
    </lineage>
</organism>
<accession>A0ACA9K2I1</accession>